<keyword evidence="1 2" id="KW-0238">DNA-binding</keyword>
<dbReference type="PRINTS" id="PR00455">
    <property type="entry name" value="HTHTETR"/>
</dbReference>
<comment type="caution">
    <text evidence="5">The sequence shown here is derived from an EMBL/GenBank/DDBJ whole genome shotgun (WGS) entry which is preliminary data.</text>
</comment>
<dbReference type="GO" id="GO:0003677">
    <property type="term" value="F:DNA binding"/>
    <property type="evidence" value="ECO:0007669"/>
    <property type="project" value="UniProtKB-UniRule"/>
</dbReference>
<proteinExistence type="predicted"/>
<name>A0A956SD07_UNCEI</name>
<dbReference type="PROSITE" id="PS50977">
    <property type="entry name" value="HTH_TETR_2"/>
    <property type="match status" value="1"/>
</dbReference>
<evidence type="ECO:0000256" key="1">
    <source>
        <dbReference type="ARBA" id="ARBA00023125"/>
    </source>
</evidence>
<dbReference type="SUPFAM" id="SSF48498">
    <property type="entry name" value="Tetracyclin repressor-like, C-terminal domain"/>
    <property type="match status" value="1"/>
</dbReference>
<dbReference type="Pfam" id="PF17926">
    <property type="entry name" value="TetR_C_21"/>
    <property type="match status" value="1"/>
</dbReference>
<dbReference type="AlphaFoldDB" id="A0A956SD07"/>
<dbReference type="Gene3D" id="1.10.357.10">
    <property type="entry name" value="Tetracycline Repressor, domain 2"/>
    <property type="match status" value="1"/>
</dbReference>
<dbReference type="SUPFAM" id="SSF46689">
    <property type="entry name" value="Homeodomain-like"/>
    <property type="match status" value="1"/>
</dbReference>
<protein>
    <submittedName>
        <fullName evidence="5">TetR/AcrR family transcriptional regulator</fullName>
    </submittedName>
</protein>
<dbReference type="Pfam" id="PF00440">
    <property type="entry name" value="TetR_N"/>
    <property type="match status" value="1"/>
</dbReference>
<dbReference type="InterPro" id="IPR050109">
    <property type="entry name" value="HTH-type_TetR-like_transc_reg"/>
</dbReference>
<dbReference type="PANTHER" id="PTHR30328:SF54">
    <property type="entry name" value="HTH-TYPE TRANSCRIPTIONAL REPRESSOR SCO4008"/>
    <property type="match status" value="1"/>
</dbReference>
<dbReference type="InterPro" id="IPR041467">
    <property type="entry name" value="Sco4008_C"/>
</dbReference>
<evidence type="ECO:0000256" key="2">
    <source>
        <dbReference type="PROSITE-ProRule" id="PRU00335"/>
    </source>
</evidence>
<evidence type="ECO:0000313" key="5">
    <source>
        <dbReference type="EMBL" id="MCA9754939.1"/>
    </source>
</evidence>
<dbReference type="EMBL" id="JAGQHS010000012">
    <property type="protein sequence ID" value="MCA9754939.1"/>
    <property type="molecule type" value="Genomic_DNA"/>
</dbReference>
<feature type="region of interest" description="Disordered" evidence="3">
    <location>
        <begin position="227"/>
        <end position="247"/>
    </location>
</feature>
<evidence type="ECO:0000313" key="6">
    <source>
        <dbReference type="Proteomes" id="UP000739538"/>
    </source>
</evidence>
<dbReference type="InterPro" id="IPR009057">
    <property type="entry name" value="Homeodomain-like_sf"/>
</dbReference>
<dbReference type="InterPro" id="IPR001647">
    <property type="entry name" value="HTH_TetR"/>
</dbReference>
<gene>
    <name evidence="5" type="ORF">KDA27_03985</name>
</gene>
<evidence type="ECO:0000256" key="3">
    <source>
        <dbReference type="SAM" id="MobiDB-lite"/>
    </source>
</evidence>
<evidence type="ECO:0000259" key="4">
    <source>
        <dbReference type="PROSITE" id="PS50977"/>
    </source>
</evidence>
<reference evidence="5" key="1">
    <citation type="submission" date="2020-04" db="EMBL/GenBank/DDBJ databases">
        <authorList>
            <person name="Zhang T."/>
        </authorList>
    </citation>
    <scope>NUCLEOTIDE SEQUENCE</scope>
    <source>
        <strain evidence="5">HKST-UBA02</strain>
    </source>
</reference>
<feature type="domain" description="HTH tetR-type" evidence="4">
    <location>
        <begin position="16"/>
        <end position="76"/>
    </location>
</feature>
<dbReference type="Proteomes" id="UP000739538">
    <property type="component" value="Unassembled WGS sequence"/>
</dbReference>
<dbReference type="InterPro" id="IPR036271">
    <property type="entry name" value="Tet_transcr_reg_TetR-rel_C_sf"/>
</dbReference>
<accession>A0A956SD07</accession>
<reference evidence="5" key="2">
    <citation type="journal article" date="2021" name="Microbiome">
        <title>Successional dynamics and alternative stable states in a saline activated sludge microbial community over 9 years.</title>
        <authorList>
            <person name="Wang Y."/>
            <person name="Ye J."/>
            <person name="Ju F."/>
            <person name="Liu L."/>
            <person name="Boyd J.A."/>
            <person name="Deng Y."/>
            <person name="Parks D.H."/>
            <person name="Jiang X."/>
            <person name="Yin X."/>
            <person name="Woodcroft B.J."/>
            <person name="Tyson G.W."/>
            <person name="Hugenholtz P."/>
            <person name="Polz M.F."/>
            <person name="Zhang T."/>
        </authorList>
    </citation>
    <scope>NUCLEOTIDE SEQUENCE</scope>
    <source>
        <strain evidence="5">HKST-UBA02</strain>
    </source>
</reference>
<sequence length="247" mass="27646">MSPESRTKKTKSRDPIRTRAAILLAARKEFQAHGLDGARTSDIAKRAKVPQGLLYHYFAGKDDLFRAVLEDALEPYFQSTIQLLESPAAAGLDLLERAIRMHFQFLREHPHVPRLMAWWHADQGWKQGSLLPTDKSELCERPYVLGVQRIREGQEAGAVRPELDPLLVIDSFLTLSMNWHVNFGEHVAATGTDPNDIAALEALHDRGLEHIVEIILRGVATDRVRDAANATQAAPEPRNGNREGDAR</sequence>
<feature type="DNA-binding region" description="H-T-H motif" evidence="2">
    <location>
        <begin position="39"/>
        <end position="58"/>
    </location>
</feature>
<dbReference type="PANTHER" id="PTHR30328">
    <property type="entry name" value="TRANSCRIPTIONAL REPRESSOR"/>
    <property type="match status" value="1"/>
</dbReference>
<organism evidence="5 6">
    <name type="scientific">Eiseniibacteriota bacterium</name>
    <dbReference type="NCBI Taxonomy" id="2212470"/>
    <lineage>
        <taxon>Bacteria</taxon>
        <taxon>Candidatus Eiseniibacteriota</taxon>
    </lineage>
</organism>